<comment type="caution">
    <text evidence="1">The sequence shown here is derived from an EMBL/GenBank/DDBJ whole genome shotgun (WGS) entry which is preliminary data.</text>
</comment>
<reference evidence="1 2" key="1">
    <citation type="submission" date="2019-07" db="EMBL/GenBank/DDBJ databases">
        <title>Whole genome shotgun sequence of Nocardia ninae NBRC 108245.</title>
        <authorList>
            <person name="Hosoyama A."/>
            <person name="Uohara A."/>
            <person name="Ohji S."/>
            <person name="Ichikawa N."/>
        </authorList>
    </citation>
    <scope>NUCLEOTIDE SEQUENCE [LARGE SCALE GENOMIC DNA]</scope>
    <source>
        <strain evidence="1 2">NBRC 108245</strain>
    </source>
</reference>
<evidence type="ECO:0000313" key="1">
    <source>
        <dbReference type="EMBL" id="GEM43618.1"/>
    </source>
</evidence>
<sequence>MAVSDEHGVTLCHLPSCDTVWSTPLPALVTSLTALPTSPYLDLAVGTQQGIVFLRPKLSDAWCKRLGVGQYPG</sequence>
<organism evidence="1 2">
    <name type="scientific">Nocardia ninae NBRC 108245</name>
    <dbReference type="NCBI Taxonomy" id="1210091"/>
    <lineage>
        <taxon>Bacteria</taxon>
        <taxon>Bacillati</taxon>
        <taxon>Actinomycetota</taxon>
        <taxon>Actinomycetes</taxon>
        <taxon>Mycobacteriales</taxon>
        <taxon>Nocardiaceae</taxon>
        <taxon>Nocardia</taxon>
    </lineage>
</organism>
<protein>
    <submittedName>
        <fullName evidence="1">Uncharacterized protein</fullName>
    </submittedName>
</protein>
<dbReference type="AlphaFoldDB" id="A0A511MTS0"/>
<evidence type="ECO:0000313" key="2">
    <source>
        <dbReference type="Proteomes" id="UP000321424"/>
    </source>
</evidence>
<name>A0A511MTS0_9NOCA</name>
<proteinExistence type="predicted"/>
<keyword evidence="2" id="KW-1185">Reference proteome</keyword>
<dbReference type="EMBL" id="BJXA01000106">
    <property type="protein sequence ID" value="GEM43618.1"/>
    <property type="molecule type" value="Genomic_DNA"/>
</dbReference>
<accession>A0A511MTS0</accession>
<dbReference type="Proteomes" id="UP000321424">
    <property type="component" value="Unassembled WGS sequence"/>
</dbReference>
<gene>
    <name evidence="1" type="ORF">NN4_81370</name>
</gene>